<feature type="transmembrane region" description="Helical" evidence="1">
    <location>
        <begin position="140"/>
        <end position="161"/>
    </location>
</feature>
<evidence type="ECO:0000313" key="3">
    <source>
        <dbReference type="Proteomes" id="UP000474024"/>
    </source>
</evidence>
<reference evidence="2 3" key="1">
    <citation type="submission" date="2019-08" db="EMBL/GenBank/DDBJ databases">
        <title>In-depth cultivation of the pig gut microbiome towards novel bacterial diversity and tailored functional studies.</title>
        <authorList>
            <person name="Wylensek D."/>
            <person name="Hitch T.C.A."/>
            <person name="Clavel T."/>
        </authorList>
    </citation>
    <scope>NUCLEOTIDE SEQUENCE [LARGE SCALE GENOMIC DNA]</scope>
    <source>
        <strain evidence="2 3">MUC/MUC-530-WT-4D</strain>
    </source>
</reference>
<evidence type="ECO:0008006" key="4">
    <source>
        <dbReference type="Google" id="ProtNLM"/>
    </source>
</evidence>
<keyword evidence="1" id="KW-1133">Transmembrane helix</keyword>
<accession>A0A6L5YND1</accession>
<keyword evidence="3" id="KW-1185">Reference proteome</keyword>
<keyword evidence="1" id="KW-0812">Transmembrane</keyword>
<comment type="caution">
    <text evidence="2">The sequence shown here is derived from an EMBL/GenBank/DDBJ whole genome shotgun (WGS) entry which is preliminary data.</text>
</comment>
<name>A0A6L5YND1_9FIRM</name>
<feature type="transmembrane region" description="Helical" evidence="1">
    <location>
        <begin position="310"/>
        <end position="330"/>
    </location>
</feature>
<gene>
    <name evidence="2" type="ORF">FYJ75_01750</name>
</gene>
<evidence type="ECO:0000313" key="2">
    <source>
        <dbReference type="EMBL" id="MST73758.1"/>
    </source>
</evidence>
<feature type="transmembrane region" description="Helical" evidence="1">
    <location>
        <begin position="195"/>
        <end position="214"/>
    </location>
</feature>
<protein>
    <recommendedName>
        <fullName evidence="4">XRE family transcriptional regulator</fullName>
    </recommendedName>
</protein>
<feature type="transmembrane region" description="Helical" evidence="1">
    <location>
        <begin position="101"/>
        <end position="120"/>
    </location>
</feature>
<evidence type="ECO:0000256" key="1">
    <source>
        <dbReference type="SAM" id="Phobius"/>
    </source>
</evidence>
<dbReference type="EMBL" id="VUNI01000002">
    <property type="protein sequence ID" value="MST73758.1"/>
    <property type="molecule type" value="Genomic_DNA"/>
</dbReference>
<dbReference type="AlphaFoldDB" id="A0A6L5YND1"/>
<organism evidence="2 3">
    <name type="scientific">Roseburia porci</name>
    <dbReference type="NCBI Taxonomy" id="2605790"/>
    <lineage>
        <taxon>Bacteria</taxon>
        <taxon>Bacillati</taxon>
        <taxon>Bacillota</taxon>
        <taxon>Clostridia</taxon>
        <taxon>Lachnospirales</taxon>
        <taxon>Lachnospiraceae</taxon>
        <taxon>Roseburia</taxon>
    </lineage>
</organism>
<dbReference type="Proteomes" id="UP000474024">
    <property type="component" value="Unassembled WGS sequence"/>
</dbReference>
<sequence>METIRNYLESMFSRLPNTPEVQKAKYELAQMMEDKYTELKKEGKSDNEAIGIVISEFGNLDELAESLGIRSYMNPGNPTPTAKVFPMNEASEYLKKNAQRAYQMALAVLLCIISPVGTIFTSALEDNTAFHSEFADALSILFLFVCIAAAVGLFIAASFTLGKWEYLKTEPYCTDFATSKYIHEQKESYRTTHSLLLTVGIMLCILSAVPSAVIDCLNFSSDFLEDLSGAFVVIFVAIGVFMIVLTCTKNGGFDHLLKLNQHGTVGANFVPSQQETTHYENKTIAAIMSVFWPTVTCLYLIWSFLSFDWYITWIIWPIAGIINALVKNILGNHHES</sequence>
<feature type="transmembrane region" description="Helical" evidence="1">
    <location>
        <begin position="284"/>
        <end position="304"/>
    </location>
</feature>
<dbReference type="InterPro" id="IPR047928">
    <property type="entry name" value="Perm_prefix_1"/>
</dbReference>
<proteinExistence type="predicted"/>
<dbReference type="RefSeq" id="WP_154428222.1">
    <property type="nucleotide sequence ID" value="NZ_VUNI01000002.1"/>
</dbReference>
<feature type="transmembrane region" description="Helical" evidence="1">
    <location>
        <begin position="229"/>
        <end position="248"/>
    </location>
</feature>
<dbReference type="NCBIfam" id="NF038403">
    <property type="entry name" value="perm_prefix_1"/>
    <property type="match status" value="1"/>
</dbReference>
<keyword evidence="1" id="KW-0472">Membrane</keyword>